<feature type="chain" id="PRO_5004735094" evidence="1">
    <location>
        <begin position="20"/>
        <end position="115"/>
    </location>
</feature>
<organism evidence="2">
    <name type="scientific">Ixodes ricinus</name>
    <name type="common">Common tick</name>
    <name type="synonym">Acarus ricinus</name>
    <dbReference type="NCBI Taxonomy" id="34613"/>
    <lineage>
        <taxon>Eukaryota</taxon>
        <taxon>Metazoa</taxon>
        <taxon>Ecdysozoa</taxon>
        <taxon>Arthropoda</taxon>
        <taxon>Chelicerata</taxon>
        <taxon>Arachnida</taxon>
        <taxon>Acari</taxon>
        <taxon>Parasitiformes</taxon>
        <taxon>Ixodida</taxon>
        <taxon>Ixodoidea</taxon>
        <taxon>Ixodidae</taxon>
        <taxon>Ixodinae</taxon>
        <taxon>Ixodes</taxon>
    </lineage>
</organism>
<dbReference type="EMBL" id="GANP01012504">
    <property type="protein sequence ID" value="JAB71964.1"/>
    <property type="molecule type" value="mRNA"/>
</dbReference>
<evidence type="ECO:0000256" key="1">
    <source>
        <dbReference type="SAM" id="SignalP"/>
    </source>
</evidence>
<sequence>MQLVVFAAVLILPALQSEGFLSGTDLHDSCMDIIERAGEIGCEFEGSGNLKNIDPLTCTLECSGNGRPKLPSGVCSGGGLNCTRFGREDLRNWEQKLNNILQKVLKRWCPHYSKK</sequence>
<protein>
    <submittedName>
        <fullName evidence="2">Putative secreted protein</fullName>
    </submittedName>
</protein>
<keyword evidence="1" id="KW-0732">Signal</keyword>
<proteinExistence type="evidence at transcript level"/>
<evidence type="ECO:0000313" key="2">
    <source>
        <dbReference type="EMBL" id="JAB71964.1"/>
    </source>
</evidence>
<name>V5H4R8_IXORI</name>
<feature type="signal peptide" evidence="1">
    <location>
        <begin position="1"/>
        <end position="19"/>
    </location>
</feature>
<dbReference type="AlphaFoldDB" id="V5H4R8"/>
<accession>V5H4R8</accession>
<reference evidence="2" key="1">
    <citation type="journal article" date="2015" name="Sci. Rep.">
        <title>Tissue- and time-dependent transcription in Ixodes ricinus salivary glands and midguts when blood feeding on the vertebrate host.</title>
        <authorList>
            <person name="Kotsyfakis M."/>
            <person name="Schwarz A."/>
            <person name="Erhart J."/>
            <person name="Ribeiro J.M."/>
        </authorList>
    </citation>
    <scope>NUCLEOTIDE SEQUENCE</scope>
    <source>
        <tissue evidence="2">Salivary gland and midgut</tissue>
    </source>
</reference>